<dbReference type="InterPro" id="IPR029068">
    <property type="entry name" value="Glyas_Bleomycin-R_OHBP_Dase"/>
</dbReference>
<comment type="similarity">
    <text evidence="1">Belongs to the AHA1 family.</text>
</comment>
<dbReference type="Gene3D" id="3.10.180.10">
    <property type="entry name" value="2,3-Dihydroxybiphenyl 1,2-Dioxygenase, domain 1"/>
    <property type="match status" value="1"/>
</dbReference>
<feature type="domain" description="Activator of Hsp90 ATPase homologue 1/2-like C-terminal" evidence="2">
    <location>
        <begin position="21"/>
        <end position="134"/>
    </location>
</feature>
<dbReference type="Gene3D" id="3.30.530.20">
    <property type="match status" value="1"/>
</dbReference>
<dbReference type="CDD" id="cd08899">
    <property type="entry name" value="SRPBCC_CalC_Aha1-like_6"/>
    <property type="match status" value="1"/>
</dbReference>
<dbReference type="InterPro" id="IPR023393">
    <property type="entry name" value="START-like_dom_sf"/>
</dbReference>
<organism evidence="3 4">
    <name type="scientific">Nonomuraea longicatena</name>
    <dbReference type="NCBI Taxonomy" id="83682"/>
    <lineage>
        <taxon>Bacteria</taxon>
        <taxon>Bacillati</taxon>
        <taxon>Actinomycetota</taxon>
        <taxon>Actinomycetes</taxon>
        <taxon>Streptosporangiales</taxon>
        <taxon>Streptosporangiaceae</taxon>
        <taxon>Nonomuraea</taxon>
    </lineage>
</organism>
<evidence type="ECO:0000313" key="3">
    <source>
        <dbReference type="EMBL" id="GAA0911223.1"/>
    </source>
</evidence>
<dbReference type="EMBL" id="BAAAHQ010000001">
    <property type="protein sequence ID" value="GAA0911223.1"/>
    <property type="molecule type" value="Genomic_DNA"/>
</dbReference>
<protein>
    <recommendedName>
        <fullName evidence="2">Activator of Hsp90 ATPase homologue 1/2-like C-terminal domain-containing protein</fullName>
    </recommendedName>
</protein>
<dbReference type="SUPFAM" id="SSF55961">
    <property type="entry name" value="Bet v1-like"/>
    <property type="match status" value="1"/>
</dbReference>
<evidence type="ECO:0000259" key="2">
    <source>
        <dbReference type="Pfam" id="PF08327"/>
    </source>
</evidence>
<dbReference type="Pfam" id="PF08327">
    <property type="entry name" value="AHSA1"/>
    <property type="match status" value="1"/>
</dbReference>
<sequence>MITGQLGSLTRGAVHLDRVLKAPPARVWAMWTEPERLARWLGPVESGAPGPGATFTLGMEPGVRATCTVTAWEPERLLELDWHYPGEGDSRLRITLEPAEGGTRLVLDHDRLDDAGPVEYGAGWHTYLDLLAADLEERQAPRFDERFRELRAAYGSRSAGLSGGRNIAMKVPTHQWESTVAFYRDVVGLPEIEAGYDGDIQTATFEFGANTLWVDRVETASQAEIWLELTATDLPAAGRHLAESGVPRRDEVEPLPADSGAFWISSPASIIHLVAARD</sequence>
<evidence type="ECO:0000256" key="1">
    <source>
        <dbReference type="ARBA" id="ARBA00006817"/>
    </source>
</evidence>
<name>A0ABN1NKQ6_9ACTN</name>
<comment type="caution">
    <text evidence="3">The sequence shown here is derived from an EMBL/GenBank/DDBJ whole genome shotgun (WGS) entry which is preliminary data.</text>
</comment>
<dbReference type="InterPro" id="IPR013538">
    <property type="entry name" value="ASHA1/2-like_C"/>
</dbReference>
<dbReference type="SUPFAM" id="SSF54593">
    <property type="entry name" value="Glyoxalase/Bleomycin resistance protein/Dihydroxybiphenyl dioxygenase"/>
    <property type="match status" value="1"/>
</dbReference>
<accession>A0ABN1NKQ6</accession>
<gene>
    <name evidence="3" type="ORF">GCM10009560_00070</name>
</gene>
<keyword evidence="4" id="KW-1185">Reference proteome</keyword>
<reference evidence="3 4" key="1">
    <citation type="journal article" date="2019" name="Int. J. Syst. Evol. Microbiol.">
        <title>The Global Catalogue of Microorganisms (GCM) 10K type strain sequencing project: providing services to taxonomists for standard genome sequencing and annotation.</title>
        <authorList>
            <consortium name="The Broad Institute Genomics Platform"/>
            <consortium name="The Broad Institute Genome Sequencing Center for Infectious Disease"/>
            <person name="Wu L."/>
            <person name="Ma J."/>
        </authorList>
    </citation>
    <scope>NUCLEOTIDE SEQUENCE [LARGE SCALE GENOMIC DNA]</scope>
    <source>
        <strain evidence="3 4">JCM 11136</strain>
    </source>
</reference>
<dbReference type="RefSeq" id="WP_343947493.1">
    <property type="nucleotide sequence ID" value="NZ_BAAAHQ010000001.1"/>
</dbReference>
<evidence type="ECO:0000313" key="4">
    <source>
        <dbReference type="Proteomes" id="UP001501578"/>
    </source>
</evidence>
<dbReference type="Proteomes" id="UP001501578">
    <property type="component" value="Unassembled WGS sequence"/>
</dbReference>
<proteinExistence type="inferred from homology"/>